<name>A0ABP7DC39_9SPHN</name>
<reference evidence="4" key="1">
    <citation type="journal article" date="2019" name="Int. J. Syst. Evol. Microbiol.">
        <title>The Global Catalogue of Microorganisms (GCM) 10K type strain sequencing project: providing services to taxonomists for standard genome sequencing and annotation.</title>
        <authorList>
            <consortium name="The Broad Institute Genomics Platform"/>
            <consortium name="The Broad Institute Genome Sequencing Center for Infectious Disease"/>
            <person name="Wu L."/>
            <person name="Ma J."/>
        </authorList>
    </citation>
    <scope>NUCLEOTIDE SEQUENCE [LARGE SCALE GENOMIC DNA]</scope>
    <source>
        <strain evidence="4">JCM 17498</strain>
    </source>
</reference>
<evidence type="ECO:0000256" key="1">
    <source>
        <dbReference type="ARBA" id="ARBA00006226"/>
    </source>
</evidence>
<dbReference type="Gene3D" id="3.30.2310.20">
    <property type="entry name" value="RelE-like"/>
    <property type="match status" value="1"/>
</dbReference>
<keyword evidence="2" id="KW-1277">Toxin-antitoxin system</keyword>
<accession>A0ABP7DC39</accession>
<dbReference type="EMBL" id="BAABBF010000002">
    <property type="protein sequence ID" value="GAA3702292.1"/>
    <property type="molecule type" value="Genomic_DNA"/>
</dbReference>
<sequence length="92" mass="10075">MRSVVWTTPAQADLAEIDDRYGEIAPDFADLVGGAALAAGRFLAEHPAAGPLVGEFGIRKWRVRGTDYILLYRIVAAGVGIIRVRHGREDWL</sequence>
<evidence type="ECO:0000256" key="2">
    <source>
        <dbReference type="ARBA" id="ARBA00022649"/>
    </source>
</evidence>
<dbReference type="PANTHER" id="PTHR33755">
    <property type="entry name" value="TOXIN PARE1-RELATED"/>
    <property type="match status" value="1"/>
</dbReference>
<dbReference type="InterPro" id="IPR051803">
    <property type="entry name" value="TA_system_RelE-like_toxin"/>
</dbReference>
<organism evidence="3 4">
    <name type="scientific">Sphingomonas cynarae</name>
    <dbReference type="NCBI Taxonomy" id="930197"/>
    <lineage>
        <taxon>Bacteria</taxon>
        <taxon>Pseudomonadati</taxon>
        <taxon>Pseudomonadota</taxon>
        <taxon>Alphaproteobacteria</taxon>
        <taxon>Sphingomonadales</taxon>
        <taxon>Sphingomonadaceae</taxon>
        <taxon>Sphingomonas</taxon>
    </lineage>
</organism>
<dbReference type="Pfam" id="PF05016">
    <property type="entry name" value="ParE_toxin"/>
    <property type="match status" value="1"/>
</dbReference>
<dbReference type="RefSeq" id="WP_344692294.1">
    <property type="nucleotide sequence ID" value="NZ_BAABBF010000002.1"/>
</dbReference>
<dbReference type="Proteomes" id="UP001500523">
    <property type="component" value="Unassembled WGS sequence"/>
</dbReference>
<dbReference type="InterPro" id="IPR035093">
    <property type="entry name" value="RelE/ParE_toxin_dom_sf"/>
</dbReference>
<comment type="similarity">
    <text evidence="1">Belongs to the RelE toxin family.</text>
</comment>
<evidence type="ECO:0008006" key="5">
    <source>
        <dbReference type="Google" id="ProtNLM"/>
    </source>
</evidence>
<evidence type="ECO:0000313" key="4">
    <source>
        <dbReference type="Proteomes" id="UP001500523"/>
    </source>
</evidence>
<keyword evidence="4" id="KW-1185">Reference proteome</keyword>
<protein>
    <recommendedName>
        <fullName evidence="5">Type II toxin-antitoxin system RelE/ParE family toxin</fullName>
    </recommendedName>
</protein>
<evidence type="ECO:0000313" key="3">
    <source>
        <dbReference type="EMBL" id="GAA3702292.1"/>
    </source>
</evidence>
<dbReference type="InterPro" id="IPR007712">
    <property type="entry name" value="RelE/ParE_toxin"/>
</dbReference>
<comment type="caution">
    <text evidence="3">The sequence shown here is derived from an EMBL/GenBank/DDBJ whole genome shotgun (WGS) entry which is preliminary data.</text>
</comment>
<gene>
    <name evidence="3" type="ORF">GCM10022268_10090</name>
</gene>
<proteinExistence type="inferred from homology"/>